<dbReference type="GO" id="GO:0051087">
    <property type="term" value="F:protein-folding chaperone binding"/>
    <property type="evidence" value="ECO:0007669"/>
    <property type="project" value="InterPro"/>
</dbReference>
<dbReference type="GO" id="GO:0005737">
    <property type="term" value="C:cytoplasm"/>
    <property type="evidence" value="ECO:0007669"/>
    <property type="project" value="UniProtKB-SubCell"/>
</dbReference>
<evidence type="ECO:0000256" key="8">
    <source>
        <dbReference type="ARBA" id="ARBA00072274"/>
    </source>
</evidence>
<dbReference type="HAMAP" id="MF_01151">
    <property type="entry name" value="GrpE"/>
    <property type="match status" value="1"/>
</dbReference>
<dbReference type="CDD" id="cd00446">
    <property type="entry name" value="GrpE"/>
    <property type="match status" value="1"/>
</dbReference>
<keyword evidence="6 10" id="KW-0143">Chaperone</keyword>
<dbReference type="EMBL" id="LSDA01000030">
    <property type="protein sequence ID" value="KXB59514.1"/>
    <property type="molecule type" value="Genomic_DNA"/>
</dbReference>
<dbReference type="PANTHER" id="PTHR21237">
    <property type="entry name" value="GRPE PROTEIN"/>
    <property type="match status" value="1"/>
</dbReference>
<proteinExistence type="inferred from homology"/>
<evidence type="ECO:0000313" key="14">
    <source>
        <dbReference type="EMBL" id="KXB59514.1"/>
    </source>
</evidence>
<feature type="region of interest" description="Disordered" evidence="13">
    <location>
        <begin position="1"/>
        <end position="76"/>
    </location>
</feature>
<organism evidence="14 15">
    <name type="scientific">Lachnoanaerobaculum saburreum</name>
    <dbReference type="NCBI Taxonomy" id="467210"/>
    <lineage>
        <taxon>Bacteria</taxon>
        <taxon>Bacillati</taxon>
        <taxon>Bacillota</taxon>
        <taxon>Clostridia</taxon>
        <taxon>Lachnospirales</taxon>
        <taxon>Lachnospiraceae</taxon>
        <taxon>Lachnoanaerobaculum</taxon>
    </lineage>
</organism>
<dbReference type="PRINTS" id="PR00773">
    <property type="entry name" value="GRPEPROTEIN"/>
</dbReference>
<comment type="caution">
    <text evidence="14">The sequence shown here is derived from an EMBL/GenBank/DDBJ whole genome shotgun (WGS) entry which is preliminary data.</text>
</comment>
<evidence type="ECO:0000256" key="1">
    <source>
        <dbReference type="ARBA" id="ARBA00004496"/>
    </source>
</evidence>
<feature type="compositionally biased region" description="Basic and acidic residues" evidence="13">
    <location>
        <begin position="7"/>
        <end position="35"/>
    </location>
</feature>
<evidence type="ECO:0000256" key="7">
    <source>
        <dbReference type="ARBA" id="ARBA00053401"/>
    </source>
</evidence>
<comment type="similarity">
    <text evidence="2 10 12">Belongs to the GrpE family.</text>
</comment>
<dbReference type="FunFam" id="2.30.22.10:FF:000001">
    <property type="entry name" value="Protein GrpE"/>
    <property type="match status" value="1"/>
</dbReference>
<comment type="subcellular location">
    <subcellularLocation>
        <location evidence="1 10">Cytoplasm</location>
    </subcellularLocation>
</comment>
<dbReference type="InterPro" id="IPR009012">
    <property type="entry name" value="GrpE_head"/>
</dbReference>
<reference evidence="15" key="1">
    <citation type="submission" date="2016-01" db="EMBL/GenBank/DDBJ databases">
        <authorList>
            <person name="Mitreva M."/>
            <person name="Pepin K.H."/>
            <person name="Mihindukulasuriya K.A."/>
            <person name="Fulton R."/>
            <person name="Fronick C."/>
            <person name="O'Laughlin M."/>
            <person name="Miner T."/>
            <person name="Herter B."/>
            <person name="Rosa B.A."/>
            <person name="Cordes M."/>
            <person name="Tomlinson C."/>
            <person name="Wollam A."/>
            <person name="Palsikar V.B."/>
            <person name="Mardis E.R."/>
            <person name="Wilson R.K."/>
        </authorList>
    </citation>
    <scope>NUCLEOTIDE SEQUENCE [LARGE SCALE GENOMIC DNA]</scope>
    <source>
        <strain evidence="15">DNF00896</strain>
    </source>
</reference>
<dbReference type="SUPFAM" id="SSF58014">
    <property type="entry name" value="Coiled-coil domain of nucleotide exchange factor GrpE"/>
    <property type="match status" value="1"/>
</dbReference>
<evidence type="ECO:0000313" key="15">
    <source>
        <dbReference type="Proteomes" id="UP000070394"/>
    </source>
</evidence>
<dbReference type="InterPro" id="IPR013805">
    <property type="entry name" value="GrpE_CC"/>
</dbReference>
<dbReference type="SUPFAM" id="SSF51064">
    <property type="entry name" value="Head domain of nucleotide exchange factor GrpE"/>
    <property type="match status" value="1"/>
</dbReference>
<dbReference type="PATRIC" id="fig|467210.3.peg.863"/>
<dbReference type="GO" id="GO:0000774">
    <property type="term" value="F:adenyl-nucleotide exchange factor activity"/>
    <property type="evidence" value="ECO:0007669"/>
    <property type="project" value="InterPro"/>
</dbReference>
<protein>
    <recommendedName>
        <fullName evidence="8 10">Protein GrpE</fullName>
    </recommendedName>
    <alternativeName>
        <fullName evidence="9 10">HSP-70 cofactor</fullName>
    </alternativeName>
</protein>
<keyword evidence="15" id="KW-1185">Reference proteome</keyword>
<name>A0A133ZVQ6_9FIRM</name>
<accession>A0A133ZVQ6</accession>
<dbReference type="GO" id="GO:0042803">
    <property type="term" value="F:protein homodimerization activity"/>
    <property type="evidence" value="ECO:0007669"/>
    <property type="project" value="InterPro"/>
</dbReference>
<dbReference type="GO" id="GO:0006457">
    <property type="term" value="P:protein folding"/>
    <property type="evidence" value="ECO:0007669"/>
    <property type="project" value="InterPro"/>
</dbReference>
<dbReference type="STRING" id="467210.HMPREF1866_00875"/>
<dbReference type="PANTHER" id="PTHR21237:SF23">
    <property type="entry name" value="GRPE PROTEIN HOMOLOG, MITOCHONDRIAL"/>
    <property type="match status" value="1"/>
</dbReference>
<dbReference type="AlphaFoldDB" id="A0A133ZVQ6"/>
<dbReference type="GO" id="GO:0051082">
    <property type="term" value="F:unfolded protein binding"/>
    <property type="evidence" value="ECO:0007669"/>
    <property type="project" value="TreeGrafter"/>
</dbReference>
<evidence type="ECO:0000256" key="4">
    <source>
        <dbReference type="ARBA" id="ARBA00022490"/>
    </source>
</evidence>
<dbReference type="Pfam" id="PF01025">
    <property type="entry name" value="GrpE"/>
    <property type="match status" value="1"/>
</dbReference>
<evidence type="ECO:0000256" key="2">
    <source>
        <dbReference type="ARBA" id="ARBA00009054"/>
    </source>
</evidence>
<evidence type="ECO:0000256" key="11">
    <source>
        <dbReference type="RuleBase" id="RU000639"/>
    </source>
</evidence>
<evidence type="ECO:0000256" key="3">
    <source>
        <dbReference type="ARBA" id="ARBA00011738"/>
    </source>
</evidence>
<feature type="compositionally biased region" description="Basic and acidic residues" evidence="13">
    <location>
        <begin position="57"/>
        <end position="76"/>
    </location>
</feature>
<evidence type="ECO:0000256" key="6">
    <source>
        <dbReference type="ARBA" id="ARBA00023186"/>
    </source>
</evidence>
<sequence length="217" mass="24448">MSSLKMMNKERAVEEKDFKREQEENKEVLEGEEASKVATEADETPEEAAAKAAAMEAEAREAFSDENLEEKQDKKDIAIEDLTDRLKRSMAEFDNFRKRSEKEKATMFDMGARSIAEKILPVVDNFERAMVAAPKEGDGKAFADGITMIYNQLKKTLEDLGVKPIDCVGQAFDPNFHNAVMHVEDESLGENVVAEELLKGYMYKDSVLRHSMVKVAN</sequence>
<gene>
    <name evidence="10" type="primary">grpE</name>
    <name evidence="14" type="ORF">HMPREF1866_00875</name>
</gene>
<evidence type="ECO:0000256" key="5">
    <source>
        <dbReference type="ARBA" id="ARBA00023016"/>
    </source>
</evidence>
<dbReference type="NCBIfam" id="NF010738">
    <property type="entry name" value="PRK14140.1"/>
    <property type="match status" value="1"/>
</dbReference>
<dbReference type="PROSITE" id="PS01071">
    <property type="entry name" value="GRPE"/>
    <property type="match status" value="1"/>
</dbReference>
<evidence type="ECO:0000256" key="12">
    <source>
        <dbReference type="RuleBase" id="RU004478"/>
    </source>
</evidence>
<evidence type="ECO:0000256" key="10">
    <source>
        <dbReference type="HAMAP-Rule" id="MF_01151"/>
    </source>
</evidence>
<evidence type="ECO:0000256" key="13">
    <source>
        <dbReference type="SAM" id="MobiDB-lite"/>
    </source>
</evidence>
<comment type="subunit">
    <text evidence="3 10">Homodimer.</text>
</comment>
<dbReference type="InterPro" id="IPR000740">
    <property type="entry name" value="GrpE"/>
</dbReference>
<keyword evidence="5 10" id="KW-0346">Stress response</keyword>
<dbReference type="Gene3D" id="3.90.20.20">
    <property type="match status" value="1"/>
</dbReference>
<dbReference type="Gene3D" id="2.30.22.10">
    <property type="entry name" value="Head domain of nucleotide exchange factor GrpE"/>
    <property type="match status" value="1"/>
</dbReference>
<evidence type="ECO:0000256" key="9">
    <source>
        <dbReference type="ARBA" id="ARBA00076414"/>
    </source>
</evidence>
<comment type="function">
    <text evidence="7 10 11">Participates actively in the response to hyperosmotic and heat shock by preventing the aggregation of stress-denatured proteins, in association with DnaK and GrpE. It is the nucleotide exchange factor for DnaK and may function as a thermosensor. Unfolded proteins bind initially to DnaJ; upon interaction with the DnaJ-bound protein, DnaK hydrolyzes its bound ATP, resulting in the formation of a stable complex. GrpE releases ADP from DnaK; ATP binding to DnaK triggers the release of the substrate protein, thus completing the reaction cycle. Several rounds of ATP-dependent interactions between DnaJ, DnaK and GrpE are required for fully efficient folding.</text>
</comment>
<dbReference type="Proteomes" id="UP000070394">
    <property type="component" value="Unassembled WGS sequence"/>
</dbReference>
<keyword evidence="4 10" id="KW-0963">Cytoplasm</keyword>